<keyword evidence="1" id="KW-0472">Membrane</keyword>
<dbReference type="Proteomes" id="UP000729402">
    <property type="component" value="Unassembled WGS sequence"/>
</dbReference>
<gene>
    <name evidence="2" type="ORF">GUJ93_ZPchr0013g38003</name>
</gene>
<protein>
    <submittedName>
        <fullName evidence="2">Uncharacterized protein</fullName>
    </submittedName>
</protein>
<dbReference type="EMBL" id="JAAALK010000079">
    <property type="protein sequence ID" value="KAG8097138.1"/>
    <property type="molecule type" value="Genomic_DNA"/>
</dbReference>
<name>A0A8J6C1R8_ZIZPA</name>
<proteinExistence type="predicted"/>
<sequence>MRGACLPDCTVSWCLSLVDCDEEARLICLKRMGIACGLWVCACIYAWWVCAFAGRPHFHHCKFAMAVKKDNTRQSRYPQLAATATIADGVAQELKEIGGLIEGAEMITHAYAQIYSSYITDLFAGWKQASI</sequence>
<evidence type="ECO:0000256" key="1">
    <source>
        <dbReference type="SAM" id="Phobius"/>
    </source>
</evidence>
<dbReference type="AlphaFoldDB" id="A0A8J6C1R8"/>
<feature type="transmembrane region" description="Helical" evidence="1">
    <location>
        <begin position="32"/>
        <end position="53"/>
    </location>
</feature>
<keyword evidence="3" id="KW-1185">Reference proteome</keyword>
<reference evidence="2" key="2">
    <citation type="submission" date="2021-02" db="EMBL/GenBank/DDBJ databases">
        <authorList>
            <person name="Kimball J.A."/>
            <person name="Haas M.W."/>
            <person name="Macchietto M."/>
            <person name="Kono T."/>
            <person name="Duquette J."/>
            <person name="Shao M."/>
        </authorList>
    </citation>
    <scope>NUCLEOTIDE SEQUENCE</scope>
    <source>
        <tissue evidence="2">Fresh leaf tissue</tissue>
    </source>
</reference>
<reference evidence="2" key="1">
    <citation type="journal article" date="2021" name="bioRxiv">
        <title>Whole Genome Assembly and Annotation of Northern Wild Rice, Zizania palustris L., Supports a Whole Genome Duplication in the Zizania Genus.</title>
        <authorList>
            <person name="Haas M."/>
            <person name="Kono T."/>
            <person name="Macchietto M."/>
            <person name="Millas R."/>
            <person name="McGilp L."/>
            <person name="Shao M."/>
            <person name="Duquette J."/>
            <person name="Hirsch C.N."/>
            <person name="Kimball J."/>
        </authorList>
    </citation>
    <scope>NUCLEOTIDE SEQUENCE</scope>
    <source>
        <tissue evidence="2">Fresh leaf tissue</tissue>
    </source>
</reference>
<accession>A0A8J6C1R8</accession>
<comment type="caution">
    <text evidence="2">The sequence shown here is derived from an EMBL/GenBank/DDBJ whole genome shotgun (WGS) entry which is preliminary data.</text>
</comment>
<keyword evidence="1" id="KW-0812">Transmembrane</keyword>
<keyword evidence="1" id="KW-1133">Transmembrane helix</keyword>
<evidence type="ECO:0000313" key="3">
    <source>
        <dbReference type="Proteomes" id="UP000729402"/>
    </source>
</evidence>
<evidence type="ECO:0000313" key="2">
    <source>
        <dbReference type="EMBL" id="KAG8097138.1"/>
    </source>
</evidence>
<organism evidence="2 3">
    <name type="scientific">Zizania palustris</name>
    <name type="common">Northern wild rice</name>
    <dbReference type="NCBI Taxonomy" id="103762"/>
    <lineage>
        <taxon>Eukaryota</taxon>
        <taxon>Viridiplantae</taxon>
        <taxon>Streptophyta</taxon>
        <taxon>Embryophyta</taxon>
        <taxon>Tracheophyta</taxon>
        <taxon>Spermatophyta</taxon>
        <taxon>Magnoliopsida</taxon>
        <taxon>Liliopsida</taxon>
        <taxon>Poales</taxon>
        <taxon>Poaceae</taxon>
        <taxon>BOP clade</taxon>
        <taxon>Oryzoideae</taxon>
        <taxon>Oryzeae</taxon>
        <taxon>Zizaniinae</taxon>
        <taxon>Zizania</taxon>
    </lineage>
</organism>